<keyword evidence="11" id="KW-1185">Reference proteome</keyword>
<keyword evidence="4 8" id="KW-0028">Amino-acid biosynthesis</keyword>
<comment type="catalytic activity">
    <reaction evidence="7 8">
        <text>(2S,6S)-2,6-diaminopimelate = meso-2,6-diaminopimelate</text>
        <dbReference type="Rhea" id="RHEA:15393"/>
        <dbReference type="ChEBI" id="CHEBI:57609"/>
        <dbReference type="ChEBI" id="CHEBI:57791"/>
        <dbReference type="EC" id="5.1.1.7"/>
    </reaction>
</comment>
<feature type="site" description="Could be important to modulate the pK values of the two catalytic cysteine residues" evidence="8">
    <location>
        <position position="205"/>
    </location>
</feature>
<dbReference type="Pfam" id="PF01678">
    <property type="entry name" value="DAP_epimerase"/>
    <property type="match status" value="2"/>
</dbReference>
<dbReference type="HAMAP" id="MF_00197">
    <property type="entry name" value="DAP_epimerase"/>
    <property type="match status" value="1"/>
</dbReference>
<comment type="caution">
    <text evidence="10">The sequence shown here is derived from an EMBL/GenBank/DDBJ whole genome shotgun (WGS) entry which is preliminary data.</text>
</comment>
<comment type="subcellular location">
    <subcellularLocation>
        <location evidence="8">Cytoplasm</location>
    </subcellularLocation>
</comment>
<sequence>MKFTKYHGTGNDFILLREEDLEGREESETAKALCHRNFGIGADGLLIVKASSVADLMMAYYNQDGSVAPMCGNGLRCFARFAHEDDLVETDRFQVETLAGILPVDVSSGYDSIRIGLMKPSFHLTAPHVRREVYEGEILSLTVNGRSYDLHVLFIGTLHGVVFTEEEVPYEDADGLCHHEFFPEHINVNFVKVESEDDIRLVTFERGVGYTLACGTGAASAQVIAHKLGFTKPQAKVHVDGGTLEVTVGDQVVLEGPAVCIAKGEMEIG</sequence>
<dbReference type="GO" id="GO:0008837">
    <property type="term" value="F:diaminopimelate epimerase activity"/>
    <property type="evidence" value="ECO:0007669"/>
    <property type="project" value="UniProtKB-UniRule"/>
</dbReference>
<feature type="binding site" evidence="8">
    <location>
        <position position="11"/>
    </location>
    <ligand>
        <name>substrate</name>
    </ligand>
</feature>
<accession>A0A939HBL0</accession>
<comment type="function">
    <text evidence="8">Catalyzes the stereoinversion of LL-2,6-diaminopimelate (L,L-DAP) to meso-diaminopimelate (meso-DAP), a precursor of L-lysine and an essential component of the bacterial peptidoglycan.</text>
</comment>
<evidence type="ECO:0000256" key="2">
    <source>
        <dbReference type="ARBA" id="ARBA00010219"/>
    </source>
</evidence>
<dbReference type="PROSITE" id="PS01326">
    <property type="entry name" value="DAP_EPIMERASE"/>
    <property type="match status" value="1"/>
</dbReference>
<protein>
    <recommendedName>
        <fullName evidence="3 8">Diaminopimelate epimerase</fullName>
        <shortName evidence="8">DAP epimerase</shortName>
        <ecNumber evidence="3 8">5.1.1.7</ecNumber>
    </recommendedName>
    <alternativeName>
        <fullName evidence="8">PLP-independent amino acid racemase</fullName>
    </alternativeName>
</protein>
<feature type="active site" description="Proton donor" evidence="8">
    <location>
        <position position="71"/>
    </location>
</feature>
<comment type="caution">
    <text evidence="8">Lacks conserved residue(s) required for the propagation of feature annotation.</text>
</comment>
<comment type="pathway">
    <text evidence="1 8">Amino-acid biosynthesis; L-lysine biosynthesis via DAP pathway; DL-2,6-diaminopimelate from LL-2,6-diaminopimelate: step 1/1.</text>
</comment>
<organism evidence="10 11">
    <name type="scientific">Proteiniclasticum aestuarii</name>
    <dbReference type="NCBI Taxonomy" id="2817862"/>
    <lineage>
        <taxon>Bacteria</taxon>
        <taxon>Bacillati</taxon>
        <taxon>Bacillota</taxon>
        <taxon>Clostridia</taxon>
        <taxon>Eubacteriales</taxon>
        <taxon>Clostridiaceae</taxon>
        <taxon>Proteiniclasticum</taxon>
    </lineage>
</organism>
<gene>
    <name evidence="8" type="primary">dapF</name>
    <name evidence="10" type="ORF">J3A84_10410</name>
</gene>
<dbReference type="AlphaFoldDB" id="A0A939HBL0"/>
<feature type="binding site" evidence="8">
    <location>
        <position position="62"/>
    </location>
    <ligand>
        <name>substrate</name>
    </ligand>
</feature>
<reference evidence="10" key="1">
    <citation type="submission" date="2021-03" db="EMBL/GenBank/DDBJ databases">
        <title>Proteiniclasticum marinus sp. nov., isolated from tidal flat sediment.</title>
        <authorList>
            <person name="Namirimu T."/>
            <person name="Yang J.-A."/>
            <person name="Yang S.-H."/>
            <person name="Kim Y.-J."/>
            <person name="Kwon K.K."/>
        </authorList>
    </citation>
    <scope>NUCLEOTIDE SEQUENCE</scope>
    <source>
        <strain evidence="10">SCR006</strain>
    </source>
</reference>
<proteinExistence type="inferred from homology"/>
<dbReference type="Proteomes" id="UP000664218">
    <property type="component" value="Unassembled WGS sequence"/>
</dbReference>
<feature type="active site" evidence="9">
    <location>
        <position position="71"/>
    </location>
</feature>
<keyword evidence="6 8" id="KW-0413">Isomerase</keyword>
<feature type="binding site" evidence="8">
    <location>
        <position position="187"/>
    </location>
    <ligand>
        <name>substrate</name>
    </ligand>
</feature>
<dbReference type="SUPFAM" id="SSF54506">
    <property type="entry name" value="Diaminopimelate epimerase-like"/>
    <property type="match status" value="2"/>
</dbReference>
<feature type="site" description="Could be important to modulate the pK values of the two catalytic cysteine residues" evidence="8">
    <location>
        <position position="159"/>
    </location>
</feature>
<evidence type="ECO:0000256" key="9">
    <source>
        <dbReference type="PROSITE-ProRule" id="PRU10125"/>
    </source>
</evidence>
<comment type="similarity">
    <text evidence="2 8">Belongs to the diaminopimelate epimerase family.</text>
</comment>
<dbReference type="EC" id="5.1.1.7" evidence="3 8"/>
<dbReference type="InterPro" id="IPR001653">
    <property type="entry name" value="DAP_epimerase_DapF"/>
</dbReference>
<evidence type="ECO:0000256" key="5">
    <source>
        <dbReference type="ARBA" id="ARBA00023154"/>
    </source>
</evidence>
<feature type="active site" description="Proton acceptor" evidence="8">
    <location>
        <position position="214"/>
    </location>
</feature>
<evidence type="ECO:0000313" key="10">
    <source>
        <dbReference type="EMBL" id="MBO1265443.1"/>
    </source>
</evidence>
<evidence type="ECO:0000256" key="7">
    <source>
        <dbReference type="ARBA" id="ARBA00051712"/>
    </source>
</evidence>
<dbReference type="EMBL" id="JAFNJU010000007">
    <property type="protein sequence ID" value="MBO1265443.1"/>
    <property type="molecule type" value="Genomic_DNA"/>
</dbReference>
<evidence type="ECO:0000256" key="6">
    <source>
        <dbReference type="ARBA" id="ARBA00023235"/>
    </source>
</evidence>
<name>A0A939HBL0_9CLOT</name>
<feature type="binding site" evidence="8">
    <location>
        <begin position="72"/>
        <end position="73"/>
    </location>
    <ligand>
        <name>substrate</name>
    </ligand>
</feature>
<dbReference type="GO" id="GO:0009089">
    <property type="term" value="P:lysine biosynthetic process via diaminopimelate"/>
    <property type="evidence" value="ECO:0007669"/>
    <property type="project" value="UniProtKB-UniRule"/>
</dbReference>
<evidence type="ECO:0000256" key="1">
    <source>
        <dbReference type="ARBA" id="ARBA00005196"/>
    </source>
</evidence>
<dbReference type="InterPro" id="IPR018510">
    <property type="entry name" value="DAP_epimerase_AS"/>
</dbReference>
<keyword evidence="5 8" id="KW-0457">Lysine biosynthesis</keyword>
<feature type="binding site" evidence="8">
    <location>
        <begin position="205"/>
        <end position="206"/>
    </location>
    <ligand>
        <name>substrate</name>
    </ligand>
</feature>
<feature type="binding site" evidence="8">
    <location>
        <begin position="215"/>
        <end position="216"/>
    </location>
    <ligand>
        <name>substrate</name>
    </ligand>
</feature>
<dbReference type="GO" id="GO:0005829">
    <property type="term" value="C:cytosol"/>
    <property type="evidence" value="ECO:0007669"/>
    <property type="project" value="TreeGrafter"/>
</dbReference>
<evidence type="ECO:0000256" key="3">
    <source>
        <dbReference type="ARBA" id="ARBA00013080"/>
    </source>
</evidence>
<dbReference type="NCBIfam" id="TIGR00652">
    <property type="entry name" value="DapF"/>
    <property type="match status" value="1"/>
</dbReference>
<comment type="subunit">
    <text evidence="8">Homodimer.</text>
</comment>
<evidence type="ECO:0000256" key="4">
    <source>
        <dbReference type="ARBA" id="ARBA00022605"/>
    </source>
</evidence>
<keyword evidence="8" id="KW-0963">Cytoplasm</keyword>
<dbReference type="Gene3D" id="3.10.310.10">
    <property type="entry name" value="Diaminopimelate Epimerase, Chain A, domain 1"/>
    <property type="match status" value="2"/>
</dbReference>
<dbReference type="PANTHER" id="PTHR31689">
    <property type="entry name" value="DIAMINOPIMELATE EPIMERASE, CHLOROPLASTIC"/>
    <property type="match status" value="1"/>
</dbReference>
<evidence type="ECO:0000256" key="8">
    <source>
        <dbReference type="HAMAP-Rule" id="MF_00197"/>
    </source>
</evidence>
<dbReference type="PANTHER" id="PTHR31689:SF0">
    <property type="entry name" value="DIAMINOPIMELATE EPIMERASE"/>
    <property type="match status" value="1"/>
</dbReference>
<dbReference type="RefSeq" id="WP_207599961.1">
    <property type="nucleotide sequence ID" value="NZ_JAFNJU010000007.1"/>
</dbReference>
<evidence type="ECO:0000313" key="11">
    <source>
        <dbReference type="Proteomes" id="UP000664218"/>
    </source>
</evidence>